<accession>A0A645EC84</accession>
<sequence>MMPPRTSQPGYVTSVPNGFKAPKPPPHIVYVNAHCAISSESGTMSHYLVELYTPNSAWLALPADQRQHFLGGIGLALNQLSSLGVEVLSLAETDSNIDQVSAHKFLGIWRFPDQAARDALLAGIKASGWYDYFDHVNAASTQGAADIHLAALTEV</sequence>
<dbReference type="Pfam" id="PF20321">
    <property type="entry name" value="DUF6616"/>
    <property type="match status" value="1"/>
</dbReference>
<dbReference type="EMBL" id="VSSQ01045212">
    <property type="protein sequence ID" value="MPM99095.1"/>
    <property type="molecule type" value="Genomic_DNA"/>
</dbReference>
<organism evidence="1">
    <name type="scientific">bioreactor metagenome</name>
    <dbReference type="NCBI Taxonomy" id="1076179"/>
    <lineage>
        <taxon>unclassified sequences</taxon>
        <taxon>metagenomes</taxon>
        <taxon>ecological metagenomes</taxon>
    </lineage>
</organism>
<dbReference type="InterPro" id="IPR046724">
    <property type="entry name" value="DUF6616"/>
</dbReference>
<name>A0A645EC84_9ZZZZ</name>
<comment type="caution">
    <text evidence="1">The sequence shown here is derived from an EMBL/GenBank/DDBJ whole genome shotgun (WGS) entry which is preliminary data.</text>
</comment>
<evidence type="ECO:0000313" key="1">
    <source>
        <dbReference type="EMBL" id="MPM99095.1"/>
    </source>
</evidence>
<gene>
    <name evidence="1" type="ORF">SDC9_146285</name>
</gene>
<proteinExistence type="predicted"/>
<reference evidence="1" key="1">
    <citation type="submission" date="2019-08" db="EMBL/GenBank/DDBJ databases">
        <authorList>
            <person name="Kucharzyk K."/>
            <person name="Murdoch R.W."/>
            <person name="Higgins S."/>
            <person name="Loffler F."/>
        </authorList>
    </citation>
    <scope>NUCLEOTIDE SEQUENCE</scope>
</reference>
<dbReference type="AlphaFoldDB" id="A0A645EC84"/>
<protein>
    <submittedName>
        <fullName evidence="1">Uncharacterized protein</fullName>
    </submittedName>
</protein>